<dbReference type="KEGG" id="cpa:CP_0918"/>
<protein>
    <submittedName>
        <fullName evidence="1">Uncharacterized protein</fullName>
    </submittedName>
</protein>
<dbReference type="PIR" id="H81524">
    <property type="entry name" value="H81524"/>
</dbReference>
<organism evidence="1 2">
    <name type="scientific">Chlamydia pneumoniae</name>
    <name type="common">Chlamydophila pneumoniae</name>
    <dbReference type="NCBI Taxonomy" id="83558"/>
    <lineage>
        <taxon>Bacteria</taxon>
        <taxon>Pseudomonadati</taxon>
        <taxon>Chlamydiota</taxon>
        <taxon>Chlamydiia</taxon>
        <taxon>Chlamydiales</taxon>
        <taxon>Chlamydiaceae</taxon>
        <taxon>Chlamydia/Chlamydophila group</taxon>
        <taxon>Chlamydia</taxon>
    </lineage>
</organism>
<dbReference type="SMR" id="Q9K1V4"/>
<evidence type="ECO:0000313" key="1">
    <source>
        <dbReference type="EMBL" id="AAF38703.1"/>
    </source>
</evidence>
<accession>Q9K1V4</accession>
<reference evidence="1 2" key="1">
    <citation type="journal article" date="2000" name="Nucleic Acids Res.">
        <title>Genome sequences of Chlamydia trachomatis MoPn and Chlamydia pneumoniae AR39.</title>
        <authorList>
            <person name="Read T.D."/>
            <person name="Brunham R.C."/>
            <person name="Shen C."/>
            <person name="Gill S.R."/>
            <person name="Heidelberg J.F."/>
            <person name="White O."/>
            <person name="Hickey E.K."/>
            <person name="Peterson J.D."/>
            <person name="Utterback T.R."/>
            <person name="Berry K.J."/>
            <person name="Bass S."/>
            <person name="Linher K.D."/>
            <person name="Weidman J.F."/>
            <person name="Khouri H.M."/>
            <person name="Craven B."/>
            <person name="Bowman C."/>
            <person name="Dodson R.J."/>
            <person name="Gwinn M.L."/>
            <person name="Nelson W.C."/>
            <person name="DeBoy R.T."/>
            <person name="Kolonay J.F."/>
            <person name="McClarty G."/>
            <person name="Salzberg S.L."/>
            <person name="Eisen J.A."/>
            <person name="Fraser C.M."/>
        </authorList>
    </citation>
    <scope>NUCLEOTIDE SEQUENCE [LARGE SCALE GENOMIC DNA]</scope>
    <source>
        <strain evidence="1 2">AR39</strain>
    </source>
</reference>
<dbReference type="EMBL" id="AE002161">
    <property type="protein sequence ID" value="AAF38703.1"/>
    <property type="molecule type" value="Genomic_DNA"/>
</dbReference>
<gene>
    <name evidence="1" type="ordered locus">CP_0918</name>
</gene>
<sequence length="34" mass="3696">MFPNFLGGGTCNDVPFNKPESGVIPIKSNLLIIY</sequence>
<dbReference type="AlphaFoldDB" id="Q9K1V4"/>
<name>Q9K1V4_CHLPN</name>
<dbReference type="Proteomes" id="UP000000583">
    <property type="component" value="Chromosome"/>
</dbReference>
<evidence type="ECO:0000313" key="2">
    <source>
        <dbReference type="Proteomes" id="UP000000583"/>
    </source>
</evidence>
<proteinExistence type="predicted"/>